<dbReference type="PANTHER" id="PTHR11079">
    <property type="entry name" value="CYTOSINE DEAMINASE FAMILY MEMBER"/>
    <property type="match status" value="1"/>
</dbReference>
<dbReference type="InterPro" id="IPR016192">
    <property type="entry name" value="APOBEC/CMP_deaminase_Zn-bd"/>
</dbReference>
<accession>A0A3S5CY29</accession>
<dbReference type="GO" id="GO:0052717">
    <property type="term" value="F:tRNA-specific adenosine-34 deaminase activity"/>
    <property type="evidence" value="ECO:0007669"/>
    <property type="project" value="TreeGrafter"/>
</dbReference>
<feature type="domain" description="CMP/dCMP-type deaminase" evidence="3">
    <location>
        <begin position="8"/>
        <end position="119"/>
    </location>
</feature>
<protein>
    <submittedName>
        <fullName evidence="4">tRNA-specific adenosine deaminase</fullName>
    </submittedName>
</protein>
<sequence length="200" mass="22007">MDAARLHGIDERMMRRAIALGAAAGWRELPFACVIARGDEVVAEATNAVRREQDVTRHAEIVAMATARRALGRRSLAGCTLYTTVEPCAMCAFAIRESRLGRVVYGLRSPMMGGHSRWDILADATLSRSMPEVFGAPPEVRSGVVADEAERGWLAWNPLVWSIIRLRGCFVAHDAQPEGADPSPPRRARRRTLRSLFSGL</sequence>
<evidence type="ECO:0000259" key="3">
    <source>
        <dbReference type="PROSITE" id="PS51747"/>
    </source>
</evidence>
<dbReference type="PROSITE" id="PS51747">
    <property type="entry name" value="CYT_DCMP_DEAMINASES_2"/>
    <property type="match status" value="1"/>
</dbReference>
<dbReference type="CDD" id="cd01285">
    <property type="entry name" value="nucleoside_deaminase"/>
    <property type="match status" value="1"/>
</dbReference>
<keyword evidence="5" id="KW-1185">Reference proteome</keyword>
<dbReference type="GO" id="GO:0008270">
    <property type="term" value="F:zinc ion binding"/>
    <property type="evidence" value="ECO:0007669"/>
    <property type="project" value="InterPro"/>
</dbReference>
<dbReference type="SUPFAM" id="SSF53927">
    <property type="entry name" value="Cytidine deaminase-like"/>
    <property type="match status" value="1"/>
</dbReference>
<dbReference type="AlphaFoldDB" id="A0A3S5CY29"/>
<dbReference type="PANTHER" id="PTHR11079:SF202">
    <property type="entry name" value="TRNA-SPECIFIC ADENOSINE DEAMINASE"/>
    <property type="match status" value="1"/>
</dbReference>
<evidence type="ECO:0000313" key="4">
    <source>
        <dbReference type="EMBL" id="VCU06964.1"/>
    </source>
</evidence>
<dbReference type="OrthoDB" id="9802676at2"/>
<evidence type="ECO:0000256" key="2">
    <source>
        <dbReference type="ARBA" id="ARBA00022833"/>
    </source>
</evidence>
<dbReference type="Proteomes" id="UP000289200">
    <property type="component" value="Unassembled WGS sequence"/>
</dbReference>
<dbReference type="GO" id="GO:0002100">
    <property type="term" value="P:tRNA wobble adenosine to inosine editing"/>
    <property type="evidence" value="ECO:0007669"/>
    <property type="project" value="TreeGrafter"/>
</dbReference>
<name>A0A3S5CY29_9BRAD</name>
<keyword evidence="2" id="KW-0862">Zinc</keyword>
<proteinExistence type="predicted"/>
<dbReference type="RefSeq" id="WP_129607169.1">
    <property type="nucleotide sequence ID" value="NZ_UWOC01000004.1"/>
</dbReference>
<keyword evidence="1" id="KW-0479">Metal-binding</keyword>
<dbReference type="Pfam" id="PF00383">
    <property type="entry name" value="dCMP_cyt_deam_1"/>
    <property type="match status" value="1"/>
</dbReference>
<evidence type="ECO:0000313" key="5">
    <source>
        <dbReference type="Proteomes" id="UP000289200"/>
    </source>
</evidence>
<evidence type="ECO:0000256" key="1">
    <source>
        <dbReference type="ARBA" id="ARBA00022723"/>
    </source>
</evidence>
<comment type="caution">
    <text evidence="4">The sequence shown here is derived from an EMBL/GenBank/DDBJ whole genome shotgun (WGS) entry which is preliminary data.</text>
</comment>
<dbReference type="PROSITE" id="PS00903">
    <property type="entry name" value="CYT_DCMP_DEAMINASES_1"/>
    <property type="match status" value="1"/>
</dbReference>
<dbReference type="EMBL" id="UWOC01000004">
    <property type="protein sequence ID" value="VCU06964.1"/>
    <property type="molecule type" value="Genomic_DNA"/>
</dbReference>
<dbReference type="InterPro" id="IPR002125">
    <property type="entry name" value="CMP_dCMP_dom"/>
</dbReference>
<gene>
    <name evidence="4" type="primary">tadA_1</name>
    <name evidence="4" type="ORF">RHODGE_RHODGE_00054</name>
</gene>
<dbReference type="Gene3D" id="3.40.140.10">
    <property type="entry name" value="Cytidine Deaminase, domain 2"/>
    <property type="match status" value="1"/>
</dbReference>
<dbReference type="InterPro" id="IPR016193">
    <property type="entry name" value="Cytidine_deaminase-like"/>
</dbReference>
<organism evidence="4 5">
    <name type="scientific">Rhodoplanes serenus</name>
    <dbReference type="NCBI Taxonomy" id="200615"/>
    <lineage>
        <taxon>Bacteria</taxon>
        <taxon>Pseudomonadati</taxon>
        <taxon>Pseudomonadota</taxon>
        <taxon>Alphaproteobacteria</taxon>
        <taxon>Hyphomicrobiales</taxon>
        <taxon>Nitrobacteraceae</taxon>
        <taxon>Rhodoplanes</taxon>
    </lineage>
</organism>
<reference evidence="5" key="1">
    <citation type="submission" date="2018-10" db="EMBL/GenBank/DDBJ databases">
        <authorList>
            <person name="Peiro R."/>
            <person name="Begona"/>
            <person name="Cbmso G."/>
            <person name="Lopez M."/>
            <person name="Gonzalez S."/>
            <person name="Sacristan E."/>
            <person name="Castillo E."/>
        </authorList>
    </citation>
    <scope>NUCLEOTIDE SEQUENCE [LARGE SCALE GENOMIC DNA]</scope>
</reference>